<dbReference type="GO" id="GO:0006886">
    <property type="term" value="P:intracellular protein transport"/>
    <property type="evidence" value="ECO:0007669"/>
    <property type="project" value="UniProtKB-UniRule"/>
</dbReference>
<proteinExistence type="inferred from homology"/>
<comment type="similarity">
    <text evidence="5">Belongs to the adaptor complexes medium subunit family.</text>
</comment>
<accession>A0AAF0E0H7</accession>
<dbReference type="Pfam" id="PF00928">
    <property type="entry name" value="Adap_comp_sub"/>
    <property type="match status" value="1"/>
</dbReference>
<dbReference type="PIRSF" id="PIRSF005992">
    <property type="entry name" value="Clathrin_mu"/>
    <property type="match status" value="1"/>
</dbReference>
<dbReference type="Gene3D" id="3.30.450.60">
    <property type="match status" value="1"/>
</dbReference>
<dbReference type="GO" id="GO:0012505">
    <property type="term" value="C:endomembrane system"/>
    <property type="evidence" value="ECO:0007669"/>
    <property type="project" value="UniProtKB-SubCell"/>
</dbReference>
<dbReference type="CDD" id="cd14836">
    <property type="entry name" value="AP2_Mu_N"/>
    <property type="match status" value="1"/>
</dbReference>
<dbReference type="PROSITE" id="PS51072">
    <property type="entry name" value="MHD"/>
    <property type="match status" value="1"/>
</dbReference>
<keyword evidence="8" id="KW-1185">Reference proteome</keyword>
<dbReference type="GO" id="GO:0030131">
    <property type="term" value="C:clathrin adaptor complex"/>
    <property type="evidence" value="ECO:0007669"/>
    <property type="project" value="UniProtKB-UniRule"/>
</dbReference>
<dbReference type="FunFam" id="3.30.450.60:FF:000002">
    <property type="entry name" value="AP-2 complex subunit mu, putative"/>
    <property type="match status" value="1"/>
</dbReference>
<evidence type="ECO:0000256" key="3">
    <source>
        <dbReference type="ARBA" id="ARBA00022927"/>
    </source>
</evidence>
<evidence type="ECO:0000256" key="1">
    <source>
        <dbReference type="ARBA" id="ARBA00004308"/>
    </source>
</evidence>
<evidence type="ECO:0000313" key="8">
    <source>
        <dbReference type="Proteomes" id="UP001214603"/>
    </source>
</evidence>
<name>A0AAF0E0H7_9BASI</name>
<sequence length="432" mass="48469">MISGFFLFSIEGDLLISRLFRSDLKYVRATHSRRRGISDAFRAHVLPNADGSVPILTLGSTTFFWVRSEDVYVVAVAKCNANAALVFELLYRFQTIWRTTFRAPLCEEAVKKNFALVYEMLDEMIDFGYPQNGDLHALKMFIAHDDLRLDDTFRDDTRRTGALLPARTPWRRPDIRYRKNECYLDVVETLHAVVNSHGALLRADVEGRVTMRAHLSGMPECSVGLNADVYGGGAAHGTGALLYDCAFHPCVQRDAAPDGRTLTFVPVDGDFELMRYRASNATSLPLYVRAAVEETPNERVSYRVHVRAAIDANLQATQITVRIPTPRNTARARCSTQAGKARFEAEEHAILWRIPKLPGGAEYTLHADAALVTGARTGPWTRSPLELTFTVLMHAASGLAVRYLKVNEPSQYRAVKWVRYLTRATGTYLVRI</sequence>
<protein>
    <submittedName>
        <fullName evidence="7">Clathrin associated protein complex medium subunit</fullName>
    </submittedName>
</protein>
<dbReference type="AlphaFoldDB" id="A0AAF0E0H7"/>
<dbReference type="InterPro" id="IPR001392">
    <property type="entry name" value="Clathrin_mu"/>
</dbReference>
<dbReference type="PRINTS" id="PR00314">
    <property type="entry name" value="CLATHRINADPT"/>
</dbReference>
<dbReference type="EMBL" id="CP119934">
    <property type="protein sequence ID" value="WFD01347.1"/>
    <property type="molecule type" value="Genomic_DNA"/>
</dbReference>
<reference evidence="7" key="1">
    <citation type="submission" date="2023-03" db="EMBL/GenBank/DDBJ databases">
        <title>Mating type loci evolution in Malassezia.</title>
        <authorList>
            <person name="Coelho M.A."/>
        </authorList>
    </citation>
    <scope>NUCLEOTIDE SEQUENCE</scope>
    <source>
        <strain evidence="7">CBS 7876</strain>
    </source>
</reference>
<keyword evidence="3 5" id="KW-0653">Protein transport</keyword>
<dbReference type="GO" id="GO:0016192">
    <property type="term" value="P:vesicle-mediated transport"/>
    <property type="evidence" value="ECO:0007669"/>
    <property type="project" value="InterPro"/>
</dbReference>
<dbReference type="InterPro" id="IPR011012">
    <property type="entry name" value="Longin-like_dom_sf"/>
</dbReference>
<evidence type="ECO:0000256" key="2">
    <source>
        <dbReference type="ARBA" id="ARBA00022448"/>
    </source>
</evidence>
<dbReference type="InterPro" id="IPR050431">
    <property type="entry name" value="Adaptor_comp_med_subunit"/>
</dbReference>
<dbReference type="InterPro" id="IPR028565">
    <property type="entry name" value="MHD"/>
</dbReference>
<evidence type="ECO:0000313" key="7">
    <source>
        <dbReference type="EMBL" id="WFD01347.1"/>
    </source>
</evidence>
<dbReference type="SUPFAM" id="SSF64356">
    <property type="entry name" value="SNARE-like"/>
    <property type="match status" value="1"/>
</dbReference>
<dbReference type="SUPFAM" id="SSF49447">
    <property type="entry name" value="Second domain of Mu2 adaptin subunit (ap50) of ap2 adaptor"/>
    <property type="match status" value="1"/>
</dbReference>
<dbReference type="InterPro" id="IPR043532">
    <property type="entry name" value="AP2_Mu_N"/>
</dbReference>
<dbReference type="Proteomes" id="UP001214603">
    <property type="component" value="Chromosome 1"/>
</dbReference>
<feature type="domain" description="MHD" evidence="6">
    <location>
        <begin position="179"/>
        <end position="431"/>
    </location>
</feature>
<evidence type="ECO:0000259" key="6">
    <source>
        <dbReference type="PROSITE" id="PS51072"/>
    </source>
</evidence>
<evidence type="ECO:0000256" key="4">
    <source>
        <dbReference type="ARBA" id="ARBA00023136"/>
    </source>
</evidence>
<dbReference type="PANTHER" id="PTHR10529">
    <property type="entry name" value="AP COMPLEX SUBUNIT MU"/>
    <property type="match status" value="1"/>
</dbReference>
<organism evidence="7 8">
    <name type="scientific">Malassezia obtusa</name>
    <dbReference type="NCBI Taxonomy" id="76774"/>
    <lineage>
        <taxon>Eukaryota</taxon>
        <taxon>Fungi</taxon>
        <taxon>Dikarya</taxon>
        <taxon>Basidiomycota</taxon>
        <taxon>Ustilaginomycotina</taxon>
        <taxon>Malasseziomycetes</taxon>
        <taxon>Malasseziales</taxon>
        <taxon>Malasseziaceae</taxon>
        <taxon>Malassezia</taxon>
    </lineage>
</organism>
<comment type="subcellular location">
    <subcellularLocation>
        <location evidence="1">Endomembrane system</location>
    </subcellularLocation>
</comment>
<dbReference type="InterPro" id="IPR036168">
    <property type="entry name" value="AP2_Mu_C_sf"/>
</dbReference>
<evidence type="ECO:0000256" key="5">
    <source>
        <dbReference type="PIRNR" id="PIRNR005992"/>
    </source>
</evidence>
<keyword evidence="2 5" id="KW-0813">Transport</keyword>
<dbReference type="Gene3D" id="2.60.40.1170">
    <property type="entry name" value="Mu homology domain, subdomain B"/>
    <property type="match status" value="2"/>
</dbReference>
<gene>
    <name evidence="7" type="primary">APM4</name>
    <name evidence="7" type="ORF">MOBT1_000009</name>
</gene>
<keyword evidence="4" id="KW-0472">Membrane</keyword>